<evidence type="ECO:0000313" key="3">
    <source>
        <dbReference type="Proteomes" id="UP000784294"/>
    </source>
</evidence>
<dbReference type="Proteomes" id="UP000784294">
    <property type="component" value="Unassembled WGS sequence"/>
</dbReference>
<feature type="compositionally biased region" description="Polar residues" evidence="1">
    <location>
        <begin position="86"/>
        <end position="103"/>
    </location>
</feature>
<feature type="region of interest" description="Disordered" evidence="1">
    <location>
        <begin position="71"/>
        <end position="109"/>
    </location>
</feature>
<evidence type="ECO:0000313" key="2">
    <source>
        <dbReference type="EMBL" id="VEL22177.1"/>
    </source>
</evidence>
<dbReference type="AlphaFoldDB" id="A0A3S5CN00"/>
<feature type="compositionally biased region" description="Basic and acidic residues" evidence="1">
    <location>
        <begin position="75"/>
        <end position="85"/>
    </location>
</feature>
<organism evidence="2 3">
    <name type="scientific">Protopolystoma xenopodis</name>
    <dbReference type="NCBI Taxonomy" id="117903"/>
    <lineage>
        <taxon>Eukaryota</taxon>
        <taxon>Metazoa</taxon>
        <taxon>Spiralia</taxon>
        <taxon>Lophotrochozoa</taxon>
        <taxon>Platyhelminthes</taxon>
        <taxon>Monogenea</taxon>
        <taxon>Polyopisthocotylea</taxon>
        <taxon>Polystomatidea</taxon>
        <taxon>Polystomatidae</taxon>
        <taxon>Protopolystoma</taxon>
    </lineage>
</organism>
<name>A0A3S5CN00_9PLAT</name>
<feature type="region of interest" description="Disordered" evidence="1">
    <location>
        <begin position="1"/>
        <end position="44"/>
    </location>
</feature>
<protein>
    <submittedName>
        <fullName evidence="2">Uncharacterized protein</fullName>
    </submittedName>
</protein>
<comment type="caution">
    <text evidence="2">The sequence shown here is derived from an EMBL/GenBank/DDBJ whole genome shotgun (WGS) entry which is preliminary data.</text>
</comment>
<feature type="compositionally biased region" description="Low complexity" evidence="1">
    <location>
        <begin position="31"/>
        <end position="44"/>
    </location>
</feature>
<dbReference type="EMBL" id="CAAALY010055055">
    <property type="protein sequence ID" value="VEL22177.1"/>
    <property type="molecule type" value="Genomic_DNA"/>
</dbReference>
<gene>
    <name evidence="2" type="ORF">PXEA_LOCUS15617</name>
</gene>
<keyword evidence="3" id="KW-1185">Reference proteome</keyword>
<evidence type="ECO:0000256" key="1">
    <source>
        <dbReference type="SAM" id="MobiDB-lite"/>
    </source>
</evidence>
<accession>A0A3S5CN00</accession>
<sequence length="363" mass="38054">MLRSLLNRPPRGTRQHWLANSFPRGNRKVSSPDSGFGFGSSSPTLSWLPRLTPPSLVTTPSTRAALETAVPRGKPNHDLRLHNSESSRSSNGCVSLANPTTVSAKAGTPRDNLAVANSRSRGGDETSSAPLTAGLIGTCSSGSTTLCRRSAIVIDVYVVIDNPTLRLPDYSLEAGISCFPADLSGLLSAPGPSVLPSPLSTASGTNACSYYPSRYPSITVPATGPLLGHTSVTLPRQARSNADAYVTGSVCEAAGGARLSWQRPIVGTRSGVGFCHQESLVTTEPTTNTVLSCSGLMLTNGGKRSPLVDGEVRRDLPLPPIQVTTENKIRDKADQEGNAVGAQLKHSQSACKRGVTKVKCTIQ</sequence>
<reference evidence="2" key="1">
    <citation type="submission" date="2018-11" db="EMBL/GenBank/DDBJ databases">
        <authorList>
            <consortium name="Pathogen Informatics"/>
        </authorList>
    </citation>
    <scope>NUCLEOTIDE SEQUENCE</scope>
</reference>
<proteinExistence type="predicted"/>